<feature type="chain" id="PRO_5017828441" description="Antigenic cell wall galactomannoprotein" evidence="1">
    <location>
        <begin position="20"/>
        <end position="172"/>
    </location>
</feature>
<dbReference type="Pfam" id="PF12296">
    <property type="entry name" value="HsbA"/>
    <property type="match status" value="1"/>
</dbReference>
<keyword evidence="3" id="KW-1185">Reference proteome</keyword>
<proteinExistence type="predicted"/>
<dbReference type="STRING" id="1849047.A0A3D8RG66"/>
<dbReference type="Proteomes" id="UP000256645">
    <property type="component" value="Unassembled WGS sequence"/>
</dbReference>
<evidence type="ECO:0000313" key="2">
    <source>
        <dbReference type="EMBL" id="RDW73027.1"/>
    </source>
</evidence>
<dbReference type="GO" id="GO:0005576">
    <property type="term" value="C:extracellular region"/>
    <property type="evidence" value="ECO:0007669"/>
    <property type="project" value="TreeGrafter"/>
</dbReference>
<dbReference type="AlphaFoldDB" id="A0A3D8RG66"/>
<gene>
    <name evidence="2" type="ORF">BP6252_06934</name>
</gene>
<accession>A0A3D8RG66</accession>
<feature type="signal peptide" evidence="1">
    <location>
        <begin position="1"/>
        <end position="19"/>
    </location>
</feature>
<reference evidence="2 3" key="1">
    <citation type="journal article" date="2018" name="IMA Fungus">
        <title>IMA Genome-F 9: Draft genome sequence of Annulohypoxylon stygium, Aspergillus mulundensis, Berkeleyomyces basicola (syn. Thielaviopsis basicola), Ceratocystis smalleyi, two Cercospora beticola strains, Coleophoma cylindrospora, Fusarium fracticaudum, Phialophora cf. hyalina, and Morchella septimelata.</title>
        <authorList>
            <person name="Wingfield B.D."/>
            <person name="Bills G.F."/>
            <person name="Dong Y."/>
            <person name="Huang W."/>
            <person name="Nel W.J."/>
            <person name="Swalarsk-Parry B.S."/>
            <person name="Vaghefi N."/>
            <person name="Wilken P.M."/>
            <person name="An Z."/>
            <person name="de Beer Z.W."/>
            <person name="De Vos L."/>
            <person name="Chen L."/>
            <person name="Duong T.A."/>
            <person name="Gao Y."/>
            <person name="Hammerbacher A."/>
            <person name="Kikkert J.R."/>
            <person name="Li Y."/>
            <person name="Li H."/>
            <person name="Li K."/>
            <person name="Li Q."/>
            <person name="Liu X."/>
            <person name="Ma X."/>
            <person name="Naidoo K."/>
            <person name="Pethybridge S.J."/>
            <person name="Sun J."/>
            <person name="Steenkamp E.T."/>
            <person name="van der Nest M.A."/>
            <person name="van Wyk S."/>
            <person name="Wingfield M.J."/>
            <person name="Xiong C."/>
            <person name="Yue Q."/>
            <person name="Zhang X."/>
        </authorList>
    </citation>
    <scope>NUCLEOTIDE SEQUENCE [LARGE SCALE GENOMIC DNA]</scope>
    <source>
        <strain evidence="2 3">BP6252</strain>
    </source>
</reference>
<protein>
    <recommendedName>
        <fullName evidence="4">Antigenic cell wall galactomannoprotein</fullName>
    </recommendedName>
</protein>
<dbReference type="EMBL" id="PDLM01000007">
    <property type="protein sequence ID" value="RDW73027.1"/>
    <property type="molecule type" value="Genomic_DNA"/>
</dbReference>
<comment type="caution">
    <text evidence="2">The sequence shown here is derived from an EMBL/GenBank/DDBJ whole genome shotgun (WGS) entry which is preliminary data.</text>
</comment>
<dbReference type="OrthoDB" id="2422134at2759"/>
<dbReference type="InterPro" id="IPR021054">
    <property type="entry name" value="Cell_wall_mannoprotein_1"/>
</dbReference>
<dbReference type="Gene3D" id="1.20.1280.140">
    <property type="match status" value="1"/>
</dbReference>
<name>A0A3D8RG66_9HELO</name>
<organism evidence="2 3">
    <name type="scientific">Coleophoma cylindrospora</name>
    <dbReference type="NCBI Taxonomy" id="1849047"/>
    <lineage>
        <taxon>Eukaryota</taxon>
        <taxon>Fungi</taxon>
        <taxon>Dikarya</taxon>
        <taxon>Ascomycota</taxon>
        <taxon>Pezizomycotina</taxon>
        <taxon>Leotiomycetes</taxon>
        <taxon>Helotiales</taxon>
        <taxon>Dermateaceae</taxon>
        <taxon>Coleophoma</taxon>
    </lineage>
</organism>
<keyword evidence="1" id="KW-0732">Signal</keyword>
<dbReference type="PANTHER" id="PTHR38123:SF1">
    <property type="entry name" value="HYDROPHOBIC SURFACE BINDING PROTEIN"/>
    <property type="match status" value="1"/>
</dbReference>
<evidence type="ECO:0000256" key="1">
    <source>
        <dbReference type="SAM" id="SignalP"/>
    </source>
</evidence>
<sequence length="172" mass="17604">MLINLVPLTLLITAVLASGDSIAAAMGKIANSTLALNKTVGTFPSGVLGAVDALPLLADSATLLADINSGTKIAQASANLTIPESFQIASATSSLATTVQQTLATVENAKKKFDALIFVSPVILLNLKLEKDATDKFSAAVVSKVPDALQGTAKSLIAPIDTAFDNAISFYT</sequence>
<evidence type="ECO:0000313" key="3">
    <source>
        <dbReference type="Proteomes" id="UP000256645"/>
    </source>
</evidence>
<evidence type="ECO:0008006" key="4">
    <source>
        <dbReference type="Google" id="ProtNLM"/>
    </source>
</evidence>
<dbReference type="PANTHER" id="PTHR38123">
    <property type="entry name" value="CELL WALL SERINE-THREONINE-RICH GALACTOMANNOPROTEIN MP1 (AFU_ORTHOLOGUE AFUA_4G03240)"/>
    <property type="match status" value="1"/>
</dbReference>